<dbReference type="FunFam" id="4.10.280.10:FF:000114">
    <property type="entry name" value="N-acetyl-gamma-glutamyl-phosphate partial"/>
    <property type="match status" value="1"/>
</dbReference>
<evidence type="ECO:0000256" key="2">
    <source>
        <dbReference type="ARBA" id="ARBA00023125"/>
    </source>
</evidence>
<dbReference type="GO" id="GO:0090575">
    <property type="term" value="C:RNA polymerase II transcription regulator complex"/>
    <property type="evidence" value="ECO:0007669"/>
    <property type="project" value="TreeGrafter"/>
</dbReference>
<dbReference type="SUPFAM" id="SSF47459">
    <property type="entry name" value="HLH, helix-loop-helix DNA-binding domain"/>
    <property type="match status" value="1"/>
</dbReference>
<dbReference type="Gene3D" id="4.10.280.10">
    <property type="entry name" value="Helix-loop-helix DNA-binding domain"/>
    <property type="match status" value="1"/>
</dbReference>
<keyword evidence="1" id="KW-0805">Transcription regulation</keyword>
<dbReference type="GO" id="GO:0045944">
    <property type="term" value="P:positive regulation of transcription by RNA polymerase II"/>
    <property type="evidence" value="ECO:0007669"/>
    <property type="project" value="TreeGrafter"/>
</dbReference>
<dbReference type="PROSITE" id="PS50888">
    <property type="entry name" value="BHLH"/>
    <property type="match status" value="1"/>
</dbReference>
<dbReference type="GO" id="GO:0003677">
    <property type="term" value="F:DNA binding"/>
    <property type="evidence" value="ECO:0007669"/>
    <property type="project" value="UniProtKB-KW"/>
</dbReference>
<dbReference type="Proteomes" id="UP000242770">
    <property type="component" value="Unassembled WGS sequence"/>
</dbReference>
<feature type="region of interest" description="Disordered" evidence="6">
    <location>
        <begin position="157"/>
        <end position="199"/>
    </location>
</feature>
<sequence length="343" mass="35466">MQPINAAEANGQPPSAPVFQRPAGSGGGNKKGTSAERRATHNAIERARRESLNGRFLQLAALLPAISDVRRPSKSLIVNKSLDFVADAMTRESIYRLKIDNMRQENMQLRQQLNKFLTQAGLETLPQPPVDELPVPLAEMGNKKRQAGMGASGQLVDVYDLDDDDGPSANGSEGEGGKNSPTSSCSVASSMRGSLSSSLPTGVTGFTPISQTGVYGQPSSFLSVPANPVATNSASPGALSGSGDVGSGERNGSFDDVAGNWAQPGTLDGQGTAPAQQLTYAGLAFSSPGNNHSLIVPSGADVNGSQQLGSNVQMGLNSVPAVLGQNGHAQMFSMDANSYAHTS</sequence>
<evidence type="ECO:0000259" key="7">
    <source>
        <dbReference type="PROSITE" id="PS50888"/>
    </source>
</evidence>
<feature type="region of interest" description="Disordered" evidence="6">
    <location>
        <begin position="1"/>
        <end position="40"/>
    </location>
</feature>
<keyword evidence="2" id="KW-0238">DNA-binding</keyword>
<accession>A0A0F7RWF5</accession>
<dbReference type="InterPro" id="IPR036638">
    <property type="entry name" value="HLH_DNA-bd_sf"/>
</dbReference>
<keyword evidence="4" id="KW-0804">Transcription</keyword>
<protein>
    <recommendedName>
        <fullName evidence="7">BHLH domain-containing protein</fullName>
    </recommendedName>
</protein>
<evidence type="ECO:0000256" key="1">
    <source>
        <dbReference type="ARBA" id="ARBA00023015"/>
    </source>
</evidence>
<feature type="domain" description="BHLH" evidence="7">
    <location>
        <begin position="36"/>
        <end position="88"/>
    </location>
</feature>
<dbReference type="AlphaFoldDB" id="A0A0F7RWF5"/>
<evidence type="ECO:0000313" key="8">
    <source>
        <dbReference type="EMBL" id="CDR99379.1"/>
    </source>
</evidence>
<keyword evidence="5" id="KW-0539">Nucleus</keyword>
<dbReference type="InterPro" id="IPR011598">
    <property type="entry name" value="bHLH_dom"/>
</dbReference>
<evidence type="ECO:0000313" key="9">
    <source>
        <dbReference type="Proteomes" id="UP000242770"/>
    </source>
</evidence>
<dbReference type="EMBL" id="CCFA01001013">
    <property type="protein sequence ID" value="CDR99379.1"/>
    <property type="molecule type" value="Genomic_DNA"/>
</dbReference>
<evidence type="ECO:0000256" key="6">
    <source>
        <dbReference type="SAM" id="MobiDB-lite"/>
    </source>
</evidence>
<reference evidence="9" key="1">
    <citation type="submission" date="2014-06" db="EMBL/GenBank/DDBJ databases">
        <authorList>
            <person name="Berkman P.J."/>
        </authorList>
    </citation>
    <scope>NUCLEOTIDE SEQUENCE [LARGE SCALE GENOMIC DNA]</scope>
</reference>
<dbReference type="STRING" id="49012.A0A0F7RWF5"/>
<dbReference type="GO" id="GO:0046983">
    <property type="term" value="F:protein dimerization activity"/>
    <property type="evidence" value="ECO:0007669"/>
    <property type="project" value="InterPro"/>
</dbReference>
<keyword evidence="9" id="KW-1185">Reference proteome</keyword>
<feature type="compositionally biased region" description="Low complexity" evidence="6">
    <location>
        <begin position="186"/>
        <end position="198"/>
    </location>
</feature>
<proteinExistence type="predicted"/>
<organism evidence="8 9">
    <name type="scientific">Sporisorium scitamineum</name>
    <dbReference type="NCBI Taxonomy" id="49012"/>
    <lineage>
        <taxon>Eukaryota</taxon>
        <taxon>Fungi</taxon>
        <taxon>Dikarya</taxon>
        <taxon>Basidiomycota</taxon>
        <taxon>Ustilaginomycotina</taxon>
        <taxon>Ustilaginomycetes</taxon>
        <taxon>Ustilaginales</taxon>
        <taxon>Ustilaginaceae</taxon>
        <taxon>Sporisorium</taxon>
    </lineage>
</organism>
<evidence type="ECO:0000256" key="4">
    <source>
        <dbReference type="ARBA" id="ARBA00023163"/>
    </source>
</evidence>
<gene>
    <name evidence="8" type="primary">SSCI19630.1</name>
</gene>
<evidence type="ECO:0000256" key="5">
    <source>
        <dbReference type="ARBA" id="ARBA00023242"/>
    </source>
</evidence>
<evidence type="ECO:0000256" key="3">
    <source>
        <dbReference type="ARBA" id="ARBA00023159"/>
    </source>
</evidence>
<dbReference type="PANTHER" id="PTHR10328">
    <property type="entry name" value="PROTEIN MAX MYC-ASSOCIATED FACTOR X"/>
    <property type="match status" value="1"/>
</dbReference>
<dbReference type="PANTHER" id="PTHR10328:SF3">
    <property type="entry name" value="PROTEIN MAX"/>
    <property type="match status" value="1"/>
</dbReference>
<dbReference type="Pfam" id="PF00010">
    <property type="entry name" value="HLH"/>
    <property type="match status" value="1"/>
</dbReference>
<keyword evidence="3" id="KW-0010">Activator</keyword>
<dbReference type="SMART" id="SM00353">
    <property type="entry name" value="HLH"/>
    <property type="match status" value="1"/>
</dbReference>
<dbReference type="GO" id="GO:0003700">
    <property type="term" value="F:DNA-binding transcription factor activity"/>
    <property type="evidence" value="ECO:0007669"/>
    <property type="project" value="TreeGrafter"/>
</dbReference>
<name>A0A0F7RWF5_9BASI</name>